<organism evidence="2">
    <name type="scientific">bioreactor metagenome</name>
    <dbReference type="NCBI Taxonomy" id="1076179"/>
    <lineage>
        <taxon>unclassified sequences</taxon>
        <taxon>metagenomes</taxon>
        <taxon>ecological metagenomes</taxon>
    </lineage>
</organism>
<feature type="transmembrane region" description="Helical" evidence="1">
    <location>
        <begin position="103"/>
        <end position="122"/>
    </location>
</feature>
<keyword evidence="1" id="KW-0812">Transmembrane</keyword>
<keyword evidence="1" id="KW-1133">Transmembrane helix</keyword>
<gene>
    <name evidence="2" type="ORF">SDC9_156466</name>
</gene>
<protein>
    <recommendedName>
        <fullName evidence="3">Glycosyltransferase RgtA/B/C/D-like domain-containing protein</fullName>
    </recommendedName>
</protein>
<name>A0A645F498_9ZZZZ</name>
<evidence type="ECO:0000256" key="1">
    <source>
        <dbReference type="SAM" id="Phobius"/>
    </source>
</evidence>
<keyword evidence="1" id="KW-0472">Membrane</keyword>
<comment type="caution">
    <text evidence="2">The sequence shown here is derived from an EMBL/GenBank/DDBJ whole genome shotgun (WGS) entry which is preliminary data.</text>
</comment>
<feature type="transmembrane region" description="Helical" evidence="1">
    <location>
        <begin position="37"/>
        <end position="66"/>
    </location>
</feature>
<evidence type="ECO:0000313" key="2">
    <source>
        <dbReference type="EMBL" id="MPN09178.1"/>
    </source>
</evidence>
<accession>A0A645F498</accession>
<dbReference type="AlphaFoldDB" id="A0A645F498"/>
<evidence type="ECO:0008006" key="3">
    <source>
        <dbReference type="Google" id="ProtNLM"/>
    </source>
</evidence>
<feature type="transmembrane region" description="Helical" evidence="1">
    <location>
        <begin position="78"/>
        <end position="97"/>
    </location>
</feature>
<reference evidence="2" key="1">
    <citation type="submission" date="2019-08" db="EMBL/GenBank/DDBJ databases">
        <authorList>
            <person name="Kucharzyk K."/>
            <person name="Murdoch R.W."/>
            <person name="Higgins S."/>
            <person name="Loffler F."/>
        </authorList>
    </citation>
    <scope>NUCLEOTIDE SEQUENCE</scope>
</reference>
<dbReference type="EMBL" id="VSSQ01055267">
    <property type="protein sequence ID" value="MPN09178.1"/>
    <property type="molecule type" value="Genomic_DNA"/>
</dbReference>
<proteinExistence type="predicted"/>
<feature type="transmembrane region" description="Helical" evidence="1">
    <location>
        <begin position="129"/>
        <end position="147"/>
    </location>
</feature>
<sequence length="284" mass="32448">MFAVYLTLYGAWADYIRQAWIFPASFAGERGERGNLAILFGCLFPFRSVFLLFPLATLGLLGWVGLRLFRRRDDREALLLAAVLIAGLASWHQYFPVPCIRHFYWAGIPMFGAFLLVLQLLWRSRWRKAVRIPLFVLLLAWPAWAAGERAAGAAERIASIPQRRCSSLPGVRGILMEGELEAAYFSAVERAIRRIPREYAGRMFLNLTPHALFCCFFADRPGFRPMYVNWKNGVYPDYAEKASEAVREFRPLIMSVAPEPFRGYCPVGGFPESEPYYYLSIPPE</sequence>